<dbReference type="PANTHER" id="PTHR43493:SF5">
    <property type="entry name" value="DNA GYRASE SUBUNIT A, CHLOROPLASTIC_MITOCHONDRIAL"/>
    <property type="match status" value="1"/>
</dbReference>
<dbReference type="NCBIfam" id="NF007209">
    <property type="entry name" value="PRK09631.1"/>
    <property type="match status" value="1"/>
</dbReference>
<name>A0ABT5XIB1_9FLAO</name>
<evidence type="ECO:0000256" key="4">
    <source>
        <dbReference type="ARBA" id="ARBA00023125"/>
    </source>
</evidence>
<protein>
    <submittedName>
        <fullName evidence="9">DNA gyrase/topoisomerase IV subunit A</fullName>
    </submittedName>
</protein>
<dbReference type="SMART" id="SM00434">
    <property type="entry name" value="TOP4c"/>
    <property type="match status" value="1"/>
</dbReference>
<evidence type="ECO:0000256" key="5">
    <source>
        <dbReference type="ARBA" id="ARBA00023235"/>
    </source>
</evidence>
<dbReference type="SUPFAM" id="SSF56719">
    <property type="entry name" value="Type II DNA topoisomerase"/>
    <property type="match status" value="1"/>
</dbReference>
<keyword evidence="3 6" id="KW-0799">Topoisomerase</keyword>
<dbReference type="RefSeq" id="WP_275647761.1">
    <property type="nucleotide sequence ID" value="NZ_JARFVA010000001.1"/>
</dbReference>
<dbReference type="PANTHER" id="PTHR43493">
    <property type="entry name" value="DNA GYRASE/TOPOISOMERASE SUBUNIT A"/>
    <property type="match status" value="1"/>
</dbReference>
<dbReference type="InterPro" id="IPR050220">
    <property type="entry name" value="Type_II_DNA_Topoisomerases"/>
</dbReference>
<evidence type="ECO:0000256" key="1">
    <source>
        <dbReference type="ARBA" id="ARBA00000185"/>
    </source>
</evidence>
<dbReference type="EMBL" id="JARFVA010000001">
    <property type="protein sequence ID" value="MDF0705623.1"/>
    <property type="molecule type" value="Genomic_DNA"/>
</dbReference>
<keyword evidence="5 6" id="KW-0413">Isomerase</keyword>
<evidence type="ECO:0000313" key="9">
    <source>
        <dbReference type="EMBL" id="MDF0705623.1"/>
    </source>
</evidence>
<evidence type="ECO:0000256" key="2">
    <source>
        <dbReference type="ARBA" id="ARBA00008263"/>
    </source>
</evidence>
<evidence type="ECO:0000256" key="7">
    <source>
        <dbReference type="SAM" id="MobiDB-lite"/>
    </source>
</evidence>
<dbReference type="Gene3D" id="3.30.1360.40">
    <property type="match status" value="1"/>
</dbReference>
<dbReference type="InterPro" id="IPR002205">
    <property type="entry name" value="Topo_IIA_dom_A"/>
</dbReference>
<dbReference type="InterPro" id="IPR013760">
    <property type="entry name" value="Topo_IIA-like_dom_sf"/>
</dbReference>
<reference evidence="9 10" key="1">
    <citation type="submission" date="2023-03" db="EMBL/GenBank/DDBJ databases">
        <title>Muricauda XX sp. nov. and Muricauda XXX sp. nov., two novel species isolated from Okinawa Trough.</title>
        <authorList>
            <person name="Cao W."/>
            <person name="Deng X."/>
        </authorList>
    </citation>
    <scope>NUCLEOTIDE SEQUENCE [LARGE SCALE GENOMIC DNA]</scope>
    <source>
        <strain evidence="9 10">81s02</strain>
    </source>
</reference>
<feature type="active site" description="O-(5'-phospho-DNA)-tyrosine intermediate" evidence="6">
    <location>
        <position position="127"/>
    </location>
</feature>
<accession>A0ABT5XIB1</accession>
<evidence type="ECO:0000256" key="6">
    <source>
        <dbReference type="PROSITE-ProRule" id="PRU01384"/>
    </source>
</evidence>
<dbReference type="Gene3D" id="3.90.199.10">
    <property type="entry name" value="Topoisomerase II, domain 5"/>
    <property type="match status" value="1"/>
</dbReference>
<dbReference type="Gene3D" id="1.10.268.10">
    <property type="entry name" value="Topoisomerase, domain 3"/>
    <property type="match status" value="1"/>
</dbReference>
<sequence length="875" mass="99845">MEENEELNDESLENQDESQDSLVKVTGMYKDWFLDYASYVILERAVPAIEDGFKPVQRRIMHSLKELDDGRYNKVANVVGHTMQYHPHGDASIADAMVQIGQKDLLIDTQGNWGNILTGDGAAAPRYIEARLSKFALEVIYSPKITEWQLSYDGRKKEPVNLPVKFPLLLAQGAEGIAVGLSTKILPHNFNELIDASIKHLQGKRFTIVPDFPTAGIIDVTNYNDGMRGGKIRVRAKISTLDKNTLVINEIPYGTNTSSLIDSILKANDKGKIKIKKIEDNTAAEVEILVHLPNGISPDKTIDALYAFTACESSISPLGCVIEDNKPLFIGVKEMLERSTDNTVELLKAELQIQLDELEEQWHFSSLERIFIENRIYREIEEEETWEGVIQAIDKGLKPHISHLKREVTTDDIVRLTEIRIKRISKFDLDKAQQLIESLEDRIAQTKHHLEHLVEFAIDYFKELKKKYGAGRERKSEIKIFDDIEATKVVIRNTKLYVNRKEGFIGTSLKRDEYVTDCSDIDDIIVFTQKGEMMVTKVDSKVFIGKNIIHVAVFKKKDKRTTYNMIYKSMKGGPSYVKRFNVTSMTRDKMYELAGDKPSSEVLYFSANPNGEAEVVTVMLRQSGSIKKLKWDLDFSDVLIKGRSSKGNLVTKYPVKRIELKEKGVSTLKPRKIWFDDVVSRLNVDGRGELLGEFKGDDLLLVIDQKGIVKTIPPDLLTRFSDDMIVLEKWNPDKPISVVHYVGDKERYYLKRFLIENPNKEEVVIDEDSKSYMELVSTDWRPRLEIEFVKPRGKDPKPNMEIDVEDFISVKGIKALGNQLTPEKVKNINVLDPLPYEEPEEQKTEDIEVVDEEQIDNNDDDIGTKNDSNDQTSLF</sequence>
<evidence type="ECO:0000313" key="10">
    <source>
        <dbReference type="Proteomes" id="UP001217083"/>
    </source>
</evidence>
<dbReference type="InterPro" id="IPR013758">
    <property type="entry name" value="Topo_IIA_A/C_ab"/>
</dbReference>
<proteinExistence type="inferred from homology"/>
<evidence type="ECO:0000259" key="8">
    <source>
        <dbReference type="PROSITE" id="PS52040"/>
    </source>
</evidence>
<comment type="caution">
    <text evidence="9">The sequence shown here is derived from an EMBL/GenBank/DDBJ whole genome shotgun (WGS) entry which is preliminary data.</text>
</comment>
<keyword evidence="10" id="KW-1185">Reference proteome</keyword>
<dbReference type="PROSITE" id="PS52040">
    <property type="entry name" value="TOPO_IIA"/>
    <property type="match status" value="1"/>
</dbReference>
<dbReference type="NCBIfam" id="NF009397">
    <property type="entry name" value="PRK12758.1"/>
    <property type="match status" value="1"/>
</dbReference>
<comment type="catalytic activity">
    <reaction evidence="1 6">
        <text>ATP-dependent breakage, passage and rejoining of double-stranded DNA.</text>
        <dbReference type="EC" id="5.6.2.2"/>
    </reaction>
</comment>
<evidence type="ECO:0000256" key="3">
    <source>
        <dbReference type="ARBA" id="ARBA00023029"/>
    </source>
</evidence>
<organism evidence="9 10">
    <name type="scientific">Flagellimonas okinawensis</name>
    <dbReference type="NCBI Taxonomy" id="3031324"/>
    <lineage>
        <taxon>Bacteria</taxon>
        <taxon>Pseudomonadati</taxon>
        <taxon>Bacteroidota</taxon>
        <taxon>Flavobacteriia</taxon>
        <taxon>Flavobacteriales</taxon>
        <taxon>Flavobacteriaceae</taxon>
        <taxon>Flagellimonas</taxon>
    </lineage>
</organism>
<gene>
    <name evidence="9" type="ORF">PY091_00260</name>
</gene>
<comment type="similarity">
    <text evidence="2">Belongs to the type II topoisomerase GyrA/ParC subunit family.</text>
</comment>
<keyword evidence="4 6" id="KW-0238">DNA-binding</keyword>
<feature type="compositionally biased region" description="Acidic residues" evidence="7">
    <location>
        <begin position="847"/>
        <end position="861"/>
    </location>
</feature>
<feature type="region of interest" description="Disordered" evidence="7">
    <location>
        <begin position="833"/>
        <end position="875"/>
    </location>
</feature>
<dbReference type="Proteomes" id="UP001217083">
    <property type="component" value="Unassembled WGS sequence"/>
</dbReference>
<dbReference type="Pfam" id="PF00521">
    <property type="entry name" value="DNA_topoisoIV"/>
    <property type="match status" value="1"/>
</dbReference>
<dbReference type="InterPro" id="IPR013757">
    <property type="entry name" value="Topo_IIA_A_a_sf"/>
</dbReference>
<feature type="domain" description="Topo IIA-type catalytic" evidence="8">
    <location>
        <begin position="46"/>
        <end position="489"/>
    </location>
</feature>